<dbReference type="PROSITE" id="PS52050">
    <property type="entry name" value="WYL"/>
    <property type="match status" value="1"/>
</dbReference>
<dbReference type="Proteomes" id="UP000005714">
    <property type="component" value="Unassembled WGS sequence"/>
</dbReference>
<dbReference type="EMBL" id="ADNU01000046">
    <property type="protein sequence ID" value="EFG47076.1"/>
    <property type="molecule type" value="Genomic_DNA"/>
</dbReference>
<proteinExistence type="predicted"/>
<reference evidence="3 4" key="1">
    <citation type="submission" date="2010-04" db="EMBL/GenBank/DDBJ databases">
        <authorList>
            <person name="Qin X."/>
            <person name="Bachman B."/>
            <person name="Battles P."/>
            <person name="Bell A."/>
            <person name="Bess C."/>
            <person name="Bickham C."/>
            <person name="Chaboub L."/>
            <person name="Chen D."/>
            <person name="Coyle M."/>
            <person name="Deiros D.R."/>
            <person name="Dinh H."/>
            <person name="Forbes L."/>
            <person name="Fowler G."/>
            <person name="Francisco L."/>
            <person name="Fu Q."/>
            <person name="Gubbala S."/>
            <person name="Hale W."/>
            <person name="Han Y."/>
            <person name="Hemphill L."/>
            <person name="Highlander S.K."/>
            <person name="Hirani K."/>
            <person name="Hogues M."/>
            <person name="Jackson L."/>
            <person name="Jakkamsetti A."/>
            <person name="Javaid M."/>
            <person name="Jiang H."/>
            <person name="Korchina V."/>
            <person name="Kovar C."/>
            <person name="Lara F."/>
            <person name="Lee S."/>
            <person name="Mata R."/>
            <person name="Mathew T."/>
            <person name="Moen C."/>
            <person name="Morales K."/>
            <person name="Munidasa M."/>
            <person name="Nazareth L."/>
            <person name="Ngo R."/>
            <person name="Nguyen L."/>
            <person name="Okwuonu G."/>
            <person name="Ongeri F."/>
            <person name="Patil S."/>
            <person name="Petrosino J."/>
            <person name="Pham C."/>
            <person name="Pham P."/>
            <person name="Pu L.-L."/>
            <person name="Puazo M."/>
            <person name="Raj R."/>
            <person name="Reid J."/>
            <person name="Rouhana J."/>
            <person name="Saada N."/>
            <person name="Shang Y."/>
            <person name="Simmons D."/>
            <person name="Thornton R."/>
            <person name="Warren J."/>
            <person name="Weissenberger G."/>
            <person name="Zhang J."/>
            <person name="Zhang L."/>
            <person name="Zhou C."/>
            <person name="Zhu D."/>
            <person name="Muzny D."/>
            <person name="Worley K."/>
            <person name="Gibbs R."/>
        </authorList>
    </citation>
    <scope>NUCLEOTIDE SEQUENCE [LARGE SCALE GENOMIC DNA]</scope>
    <source>
        <strain evidence="3 4">ATCC 49030</strain>
    </source>
</reference>
<dbReference type="InterPro" id="IPR057727">
    <property type="entry name" value="WCX_dom"/>
</dbReference>
<organism evidence="3 4">
    <name type="scientific">Brevibacterium mcbrellneri ATCC 49030</name>
    <dbReference type="NCBI Taxonomy" id="585530"/>
    <lineage>
        <taxon>Bacteria</taxon>
        <taxon>Bacillati</taxon>
        <taxon>Actinomycetota</taxon>
        <taxon>Actinomycetes</taxon>
        <taxon>Micrococcales</taxon>
        <taxon>Brevibacteriaceae</taxon>
        <taxon>Brevibacterium</taxon>
    </lineage>
</organism>
<protein>
    <submittedName>
        <fullName evidence="3">Uncharacterized protein</fullName>
    </submittedName>
</protein>
<name>D4YNT6_9MICO</name>
<dbReference type="InterPro" id="IPR051534">
    <property type="entry name" value="CBASS_pafABC_assoc_protein"/>
</dbReference>
<dbReference type="Pfam" id="PF13280">
    <property type="entry name" value="WYL"/>
    <property type="match status" value="1"/>
</dbReference>
<accession>D4YNT6</accession>
<sequence length="323" mass="36432">MVAAPVRKQYERLLNLLFALRNTRIWMSKAQIREHVEGYENLSDDAFNRMFERDKATLRGMGINISSTGWNNRPNEDVVYGYRITDADYALDEISFTPAQVEVLRAASVWLPQTGPAARAITKLTGLGEDLTQRDVPVPAAATNTQLTGRFIDAVEERRPQTFTYRKAGGQPEVRTFFPYGVLSRGPRVYVVGYDVNRQGIRVFRLSRIVGKVKHHPKYRAGAYDIPQDFSARDYVRSDPTVSATVAVARGRGEDLRARAQNVTHIDDDWDRLTVDVTDTHAFISEMLGLGSFVKPLEPSEVVQAYQDGYRQTVECLKELAGE</sequence>
<feature type="domain" description="WCX" evidence="2">
    <location>
        <begin position="241"/>
        <end position="308"/>
    </location>
</feature>
<dbReference type="AlphaFoldDB" id="D4YNT6"/>
<gene>
    <name evidence="3" type="ORF">HMPREF0183_1596</name>
</gene>
<dbReference type="InterPro" id="IPR026881">
    <property type="entry name" value="WYL_dom"/>
</dbReference>
<dbReference type="eggNOG" id="COG2378">
    <property type="taxonomic scope" value="Bacteria"/>
</dbReference>
<dbReference type="OrthoDB" id="3268930at2"/>
<evidence type="ECO:0000259" key="2">
    <source>
        <dbReference type="Pfam" id="PF25583"/>
    </source>
</evidence>
<evidence type="ECO:0000313" key="4">
    <source>
        <dbReference type="Proteomes" id="UP000005714"/>
    </source>
</evidence>
<dbReference type="STRING" id="585530.HMPREF0183_1596"/>
<dbReference type="PANTHER" id="PTHR34580:SF3">
    <property type="entry name" value="PROTEIN PAFB"/>
    <property type="match status" value="1"/>
</dbReference>
<keyword evidence="4" id="KW-1185">Reference proteome</keyword>
<dbReference type="Pfam" id="PF25583">
    <property type="entry name" value="WCX"/>
    <property type="match status" value="1"/>
</dbReference>
<comment type="caution">
    <text evidence="3">The sequence shown here is derived from an EMBL/GenBank/DDBJ whole genome shotgun (WGS) entry which is preliminary data.</text>
</comment>
<evidence type="ECO:0000313" key="3">
    <source>
        <dbReference type="EMBL" id="EFG47076.1"/>
    </source>
</evidence>
<feature type="domain" description="WYL" evidence="1">
    <location>
        <begin position="152"/>
        <end position="209"/>
    </location>
</feature>
<dbReference type="PANTHER" id="PTHR34580">
    <property type="match status" value="1"/>
</dbReference>
<evidence type="ECO:0000259" key="1">
    <source>
        <dbReference type="Pfam" id="PF13280"/>
    </source>
</evidence>